<keyword evidence="3" id="KW-1185">Reference proteome</keyword>
<gene>
    <name evidence="2" type="ORF">QQ91_0017010</name>
</gene>
<evidence type="ECO:0000256" key="1">
    <source>
        <dbReference type="SAM" id="MobiDB-lite"/>
    </source>
</evidence>
<comment type="caution">
    <text evidence="2">The sequence shown here is derived from an EMBL/GenBank/DDBJ whole genome shotgun (WGS) entry which is preliminary data.</text>
</comment>
<organism evidence="2 3">
    <name type="scientific">Lyngbya confervoides BDU141951</name>
    <dbReference type="NCBI Taxonomy" id="1574623"/>
    <lineage>
        <taxon>Bacteria</taxon>
        <taxon>Bacillati</taxon>
        <taxon>Cyanobacteriota</taxon>
        <taxon>Cyanophyceae</taxon>
        <taxon>Oscillatoriophycideae</taxon>
        <taxon>Oscillatoriales</taxon>
        <taxon>Microcoleaceae</taxon>
        <taxon>Lyngbya</taxon>
    </lineage>
</organism>
<proteinExistence type="predicted"/>
<dbReference type="EMBL" id="JTHE03000100">
    <property type="protein sequence ID" value="MCM1984525.1"/>
    <property type="molecule type" value="Genomic_DNA"/>
</dbReference>
<accession>A0ABD4T7Q1</accession>
<evidence type="ECO:0000313" key="3">
    <source>
        <dbReference type="Proteomes" id="UP000031561"/>
    </source>
</evidence>
<evidence type="ECO:0000313" key="2">
    <source>
        <dbReference type="EMBL" id="MCM1984525.1"/>
    </source>
</evidence>
<reference evidence="2 3" key="1">
    <citation type="journal article" date="2015" name="Genome Announc.">
        <title>Draft Genome Sequence of Filamentous Marine Cyanobacterium Lyngbya confervoides Strain BDU141951.</title>
        <authorList>
            <person name="Chandrababunaidu M.M."/>
            <person name="Sen D."/>
            <person name="Tripathy S."/>
        </authorList>
    </citation>
    <scope>NUCLEOTIDE SEQUENCE [LARGE SCALE GENOMIC DNA]</scope>
    <source>
        <strain evidence="2 3">BDU141951</strain>
    </source>
</reference>
<name>A0ABD4T7Q1_9CYAN</name>
<evidence type="ECO:0008006" key="4">
    <source>
        <dbReference type="Google" id="ProtNLM"/>
    </source>
</evidence>
<dbReference type="Proteomes" id="UP000031561">
    <property type="component" value="Unassembled WGS sequence"/>
</dbReference>
<dbReference type="AlphaFoldDB" id="A0ABD4T7Q1"/>
<sequence length="485" mass="53185">MTSHSRYSSQLFQFVQCQSHRLRDRTGHLLRQGKNQLTWGAQLCFLALRSLFQAGRQAALSFGQALHSGAGFLGAAVQSGERPLAGLDSDIPVLRVMEAISLTPPQGAPPFQRQVTLDFPQSQSRLQAGITAFKAIARRLRRGRPFKLPVKGMISAQPSNLRVETQPLLQGIASLLSTRTLVLVTADQHLLDILSPDQQSRLYRRILWEVASLYRRRRQAQRFARPLRILTTLPKAVARLGSAIRDHAQSLPLPIPPLRPLLEVHSAKTPFRLPPLPDGFGMVPGKIGEAAPLSLPQASRSGDRRGLKTGFKIGLKTGFKIGLKTLFGAMAALPALTLPAIAAPTSPPAPAAQQPSFPSEWADPGRMKAKPNWNDIQGMMPRGFAGRQGLVTQPVQHRPSAPVSQAIPSGQTTHAKIRYSVHGPEIDVEAEFMGYDPHLLERILQGLDTWVLHLETTVGLLWSLVGALSLGLVSFYQRLRPKFIP</sequence>
<dbReference type="RefSeq" id="WP_166276397.1">
    <property type="nucleotide sequence ID" value="NZ_JTHE03000100.1"/>
</dbReference>
<protein>
    <recommendedName>
        <fullName evidence="4">DUF4349 domain-containing protein</fullName>
    </recommendedName>
</protein>
<feature type="region of interest" description="Disordered" evidence="1">
    <location>
        <begin position="345"/>
        <end position="365"/>
    </location>
</feature>